<protein>
    <submittedName>
        <fullName evidence="4">CRISPR-associated protein, Cmr6 family</fullName>
    </submittedName>
</protein>
<feature type="coiled-coil region" evidence="2">
    <location>
        <begin position="254"/>
        <end position="281"/>
    </location>
</feature>
<reference evidence="4 5" key="1">
    <citation type="submission" date="2017-09" db="EMBL/GenBank/DDBJ databases">
        <authorList>
            <person name="Ehlers B."/>
            <person name="Leendertz F.H."/>
        </authorList>
    </citation>
    <scope>NUCLEOTIDE SEQUENCE [LARGE SCALE GENOMIC DNA]</scope>
    <source>
        <strain evidence="4 5">DSM 16848</strain>
    </source>
</reference>
<keyword evidence="1" id="KW-0051">Antiviral defense</keyword>
<evidence type="ECO:0000313" key="4">
    <source>
        <dbReference type="EMBL" id="SOD68880.1"/>
    </source>
</evidence>
<proteinExistence type="predicted"/>
<sequence>MSETAKDVDLMRPSLQEIFSGSLKNPHAGLLLQRGLKKYDAASEKPTKSDLIKKISAIQISTDEKNLYYKAYQRWQNITSDEQRFAVTAAKIVGRLYTGLSSAGALETGLTTHHTYGMLMLAGSSVKGAVASYAEKVGLPENVRQILFGDEDNAGAVVWHDAWWIPNDNKPFVGEIITTHHQDYYNGKQEHADEMENPIPNQQIACQGSFYFVVECDNTAWANFANQLLFEMLQNQGMGSKTASGYGYFTLDESEQNRFNAQREEQAKKRAEEETAALAAMPEHERLVAEWLETLDGKKYTASDTEGSKKYVAFKSALEKAHADFDLKQQKWIAEKLAFKSVLQAKQPKWFEGKREKEIKALLAKLRGEKNNS</sequence>
<dbReference type="NCBIfam" id="TIGR01898">
    <property type="entry name" value="cas_TM1791_cmr6"/>
    <property type="match status" value="1"/>
</dbReference>
<dbReference type="PANTHER" id="PTHR39965">
    <property type="entry name" value="CRISPR SYSTEM CMR SUBUNIT CMR6"/>
    <property type="match status" value="1"/>
</dbReference>
<feature type="domain" description="CRISPR type III-associated protein" evidence="3">
    <location>
        <begin position="92"/>
        <end position="249"/>
    </location>
</feature>
<organism evidence="4 5">
    <name type="scientific">Alysiella filiformis DSM 16848</name>
    <dbReference type="NCBI Taxonomy" id="1120981"/>
    <lineage>
        <taxon>Bacteria</taxon>
        <taxon>Pseudomonadati</taxon>
        <taxon>Pseudomonadota</taxon>
        <taxon>Betaproteobacteria</taxon>
        <taxon>Neisseriales</taxon>
        <taxon>Neisseriaceae</taxon>
        <taxon>Alysiella</taxon>
    </lineage>
</organism>
<name>A0A286EDA4_9NEIS</name>
<dbReference type="EMBL" id="OCNF01000011">
    <property type="protein sequence ID" value="SOD68880.1"/>
    <property type="molecule type" value="Genomic_DNA"/>
</dbReference>
<keyword evidence="2" id="KW-0175">Coiled coil</keyword>
<dbReference type="AlphaFoldDB" id="A0A286EDA4"/>
<dbReference type="PANTHER" id="PTHR39965:SF1">
    <property type="entry name" value="CRISPR SYSTEM CMR SUBUNIT CMR6"/>
    <property type="match status" value="1"/>
</dbReference>
<dbReference type="RefSeq" id="WP_097114463.1">
    <property type="nucleotide sequence ID" value="NZ_CP083931.1"/>
</dbReference>
<dbReference type="InterPro" id="IPR005537">
    <property type="entry name" value="RAMP_III_fam"/>
</dbReference>
<evidence type="ECO:0000256" key="1">
    <source>
        <dbReference type="ARBA" id="ARBA00023118"/>
    </source>
</evidence>
<evidence type="ECO:0000313" key="5">
    <source>
        <dbReference type="Proteomes" id="UP000219669"/>
    </source>
</evidence>
<evidence type="ECO:0000259" key="3">
    <source>
        <dbReference type="Pfam" id="PF03787"/>
    </source>
</evidence>
<dbReference type="Proteomes" id="UP000219669">
    <property type="component" value="Unassembled WGS sequence"/>
</dbReference>
<evidence type="ECO:0000256" key="2">
    <source>
        <dbReference type="SAM" id="Coils"/>
    </source>
</evidence>
<dbReference type="GO" id="GO:0051607">
    <property type="term" value="P:defense response to virus"/>
    <property type="evidence" value="ECO:0007669"/>
    <property type="project" value="UniProtKB-KW"/>
</dbReference>
<gene>
    <name evidence="4" type="ORF">SAMN02746062_01432</name>
</gene>
<dbReference type="OrthoDB" id="9813956at2"/>
<keyword evidence="5" id="KW-1185">Reference proteome</keyword>
<dbReference type="Pfam" id="PF03787">
    <property type="entry name" value="RAMPs"/>
    <property type="match status" value="1"/>
</dbReference>
<dbReference type="InterPro" id="IPR010172">
    <property type="entry name" value="CRISPR-assoc_prot_TM1791"/>
</dbReference>
<accession>A0A286EDA4</accession>